<dbReference type="SUPFAM" id="SSF56112">
    <property type="entry name" value="Protein kinase-like (PK-like)"/>
    <property type="match status" value="1"/>
</dbReference>
<evidence type="ECO:0000313" key="1">
    <source>
        <dbReference type="EMBL" id="KAH6646233.1"/>
    </source>
</evidence>
<dbReference type="EMBL" id="JAGPXC010000010">
    <property type="protein sequence ID" value="KAH6646233.1"/>
    <property type="molecule type" value="Genomic_DNA"/>
</dbReference>
<sequence>MEVVGSVMGSEAWIGADATQPDSVFHERAASFVATVNWDALLSIASHLRSGMPCKISDKFSVGQFNMVRRIIFDDEVSWVARLRMPPVSAVPTDREAASVATVIDIEVAGMKFIRAKTDLPVPAVHTYNTEQHNAVGAPYILMDYIHGTVASELRLAKDCALGRYGTPEQDHNFRREMATIQAVLATFTFDHIGSVYQDLATGEFYIGPDFETNKGPWTRSSDYFADIAQHCLQVCVNNAAPEVLDSASFALPIVFERLMNVFTSDGGSGGDPAAPFCLTNRDLGPHNLLVDEEFRIVGLIDLDGLMAAPIHVAAQFPVLAGLDPEPPGHVETKPFALERIKRTEPLIREYHGMIKEIEQSSQSSSRKLWEVMFSNGARVVQGLNLYKGLQKHANDNWMNAYTRLLVEHYTSNGSSTANVNEGGAGN</sequence>
<dbReference type="InterPro" id="IPR051678">
    <property type="entry name" value="AGP_Transferase"/>
</dbReference>
<proteinExistence type="predicted"/>
<dbReference type="OrthoDB" id="10003767at2759"/>
<dbReference type="RefSeq" id="XP_045952747.1">
    <property type="nucleotide sequence ID" value="XM_046109574.1"/>
</dbReference>
<dbReference type="PANTHER" id="PTHR21310:SF15">
    <property type="entry name" value="AMINOGLYCOSIDE PHOSPHOTRANSFERASE DOMAIN-CONTAINING PROTEIN"/>
    <property type="match status" value="1"/>
</dbReference>
<dbReference type="InterPro" id="IPR011009">
    <property type="entry name" value="Kinase-like_dom_sf"/>
</dbReference>
<gene>
    <name evidence="1" type="ORF">BKA67DRAFT_97034</name>
</gene>
<protein>
    <recommendedName>
        <fullName evidence="3">Aminoglycoside phosphotransferase domain-containing protein</fullName>
    </recommendedName>
</protein>
<evidence type="ECO:0000313" key="2">
    <source>
        <dbReference type="Proteomes" id="UP000758603"/>
    </source>
</evidence>
<dbReference type="AlphaFoldDB" id="A0A9P8RHQ6"/>
<keyword evidence="2" id="KW-1185">Reference proteome</keyword>
<dbReference type="Proteomes" id="UP000758603">
    <property type="component" value="Unassembled WGS sequence"/>
</dbReference>
<name>A0A9P8RHQ6_9PEZI</name>
<dbReference type="GeneID" id="70138465"/>
<comment type="caution">
    <text evidence="1">The sequence shown here is derived from an EMBL/GenBank/DDBJ whole genome shotgun (WGS) entry which is preliminary data.</text>
</comment>
<accession>A0A9P8RHQ6</accession>
<dbReference type="PANTHER" id="PTHR21310">
    <property type="entry name" value="AMINOGLYCOSIDE PHOSPHOTRANSFERASE-RELATED-RELATED"/>
    <property type="match status" value="1"/>
</dbReference>
<organism evidence="1 2">
    <name type="scientific">Truncatella angustata</name>
    <dbReference type="NCBI Taxonomy" id="152316"/>
    <lineage>
        <taxon>Eukaryota</taxon>
        <taxon>Fungi</taxon>
        <taxon>Dikarya</taxon>
        <taxon>Ascomycota</taxon>
        <taxon>Pezizomycotina</taxon>
        <taxon>Sordariomycetes</taxon>
        <taxon>Xylariomycetidae</taxon>
        <taxon>Amphisphaeriales</taxon>
        <taxon>Sporocadaceae</taxon>
        <taxon>Truncatella</taxon>
    </lineage>
</organism>
<dbReference type="Gene3D" id="3.30.200.20">
    <property type="entry name" value="Phosphorylase Kinase, domain 1"/>
    <property type="match status" value="1"/>
</dbReference>
<reference evidence="1" key="1">
    <citation type="journal article" date="2021" name="Nat. Commun.">
        <title>Genetic determinants of endophytism in the Arabidopsis root mycobiome.</title>
        <authorList>
            <person name="Mesny F."/>
            <person name="Miyauchi S."/>
            <person name="Thiergart T."/>
            <person name="Pickel B."/>
            <person name="Atanasova L."/>
            <person name="Karlsson M."/>
            <person name="Huettel B."/>
            <person name="Barry K.W."/>
            <person name="Haridas S."/>
            <person name="Chen C."/>
            <person name="Bauer D."/>
            <person name="Andreopoulos W."/>
            <person name="Pangilinan J."/>
            <person name="LaButti K."/>
            <person name="Riley R."/>
            <person name="Lipzen A."/>
            <person name="Clum A."/>
            <person name="Drula E."/>
            <person name="Henrissat B."/>
            <person name="Kohler A."/>
            <person name="Grigoriev I.V."/>
            <person name="Martin F.M."/>
            <person name="Hacquard S."/>
        </authorList>
    </citation>
    <scope>NUCLEOTIDE SEQUENCE</scope>
    <source>
        <strain evidence="1">MPI-SDFR-AT-0073</strain>
    </source>
</reference>
<evidence type="ECO:0008006" key="3">
    <source>
        <dbReference type="Google" id="ProtNLM"/>
    </source>
</evidence>